<dbReference type="Proteomes" id="UP000017842">
    <property type="component" value="Unassembled WGS sequence"/>
</dbReference>
<evidence type="ECO:0000313" key="3">
    <source>
        <dbReference type="EMBL" id="ESS67658.1"/>
    </source>
</evidence>
<dbReference type="Pfam" id="PF01926">
    <property type="entry name" value="MMR_HSR1"/>
    <property type="match status" value="1"/>
</dbReference>
<dbReference type="RefSeq" id="WP_023496341.1">
    <property type="nucleotide sequence ID" value="NZ_AYLO01000146.1"/>
</dbReference>
<keyword evidence="1" id="KW-1133">Transmembrane helix</keyword>
<gene>
    <name evidence="3" type="ORF">MGMO_160c00040</name>
</gene>
<proteinExistence type="predicted"/>
<dbReference type="GO" id="GO:0005829">
    <property type="term" value="C:cytosol"/>
    <property type="evidence" value="ECO:0007669"/>
    <property type="project" value="TreeGrafter"/>
</dbReference>
<comment type="caution">
    <text evidence="3">The sequence shown here is derived from an EMBL/GenBank/DDBJ whole genome shotgun (WGS) entry which is preliminary data.</text>
</comment>
<dbReference type="AlphaFoldDB" id="V5BSX8"/>
<organism evidence="3 4">
    <name type="scientific">Methyloglobulus morosus KoM1</name>
    <dbReference type="NCBI Taxonomy" id="1116472"/>
    <lineage>
        <taxon>Bacteria</taxon>
        <taxon>Pseudomonadati</taxon>
        <taxon>Pseudomonadota</taxon>
        <taxon>Gammaproteobacteria</taxon>
        <taxon>Methylococcales</taxon>
        <taxon>Methylococcaceae</taxon>
        <taxon>Methyloglobulus</taxon>
    </lineage>
</organism>
<reference evidence="3 4" key="1">
    <citation type="journal article" date="2013" name="Genome Announc.">
        <title>Draft Genome Sequence of the Methanotrophic Gammaproteobacterium Methyloglobulus morosus DSM 22980 Strain KoM1.</title>
        <authorList>
            <person name="Poehlein A."/>
            <person name="Deutzmann J.S."/>
            <person name="Daniel R."/>
            <person name="Simeonova D.D."/>
        </authorList>
    </citation>
    <scope>NUCLEOTIDE SEQUENCE [LARGE SCALE GENOMIC DNA]</scope>
    <source>
        <strain evidence="3 4">KoM1</strain>
    </source>
</reference>
<dbReference type="PANTHER" id="PTHR42714:SF2">
    <property type="entry name" value="TRNA MODIFICATION GTPASE GTPBP3, MITOCHONDRIAL"/>
    <property type="match status" value="1"/>
</dbReference>
<dbReference type="EMBL" id="AYLO01000146">
    <property type="protein sequence ID" value="ESS67658.1"/>
    <property type="molecule type" value="Genomic_DNA"/>
</dbReference>
<dbReference type="STRING" id="1116472.MGMO_160c00040"/>
<dbReference type="InterPro" id="IPR006073">
    <property type="entry name" value="GTP-bd"/>
</dbReference>
<accession>V5BSX8</accession>
<keyword evidence="4" id="KW-1185">Reference proteome</keyword>
<feature type="transmembrane region" description="Helical" evidence="1">
    <location>
        <begin position="12"/>
        <end position="32"/>
    </location>
</feature>
<protein>
    <submittedName>
        <fullName evidence="3">GTP-binding protein HSR1-like protein</fullName>
    </submittedName>
</protein>
<dbReference type="OrthoDB" id="238366at2"/>
<dbReference type="PATRIC" id="fig|1116472.3.peg.3730"/>
<feature type="domain" description="G" evidence="2">
    <location>
        <begin position="277"/>
        <end position="382"/>
    </location>
</feature>
<dbReference type="GO" id="GO:0005525">
    <property type="term" value="F:GTP binding"/>
    <property type="evidence" value="ECO:0007669"/>
    <property type="project" value="InterPro"/>
</dbReference>
<dbReference type="Gene3D" id="3.40.50.300">
    <property type="entry name" value="P-loop containing nucleotide triphosphate hydrolases"/>
    <property type="match status" value="1"/>
</dbReference>
<keyword evidence="1" id="KW-0472">Membrane</keyword>
<keyword evidence="1" id="KW-0812">Transmembrane</keyword>
<dbReference type="InterPro" id="IPR027417">
    <property type="entry name" value="P-loop_NTPase"/>
</dbReference>
<evidence type="ECO:0000313" key="4">
    <source>
        <dbReference type="Proteomes" id="UP000017842"/>
    </source>
</evidence>
<dbReference type="GO" id="GO:0002098">
    <property type="term" value="P:tRNA wobble uridine modification"/>
    <property type="evidence" value="ECO:0007669"/>
    <property type="project" value="TreeGrafter"/>
</dbReference>
<evidence type="ECO:0000259" key="2">
    <source>
        <dbReference type="Pfam" id="PF01926"/>
    </source>
</evidence>
<dbReference type="eggNOG" id="COG3596">
    <property type="taxonomic scope" value="Bacteria"/>
</dbReference>
<name>V5BSX8_9GAMM</name>
<feature type="transmembrane region" description="Helical" evidence="1">
    <location>
        <begin position="38"/>
        <end position="55"/>
    </location>
</feature>
<dbReference type="SUPFAM" id="SSF52540">
    <property type="entry name" value="P-loop containing nucleoside triphosphate hydrolases"/>
    <property type="match status" value="1"/>
</dbReference>
<evidence type="ECO:0000256" key="1">
    <source>
        <dbReference type="SAM" id="Phobius"/>
    </source>
</evidence>
<sequence length="511" mass="58047">MPIQPTRFSIILGLLLLLPWLAIMALGVRWLWEHGLLFYGLGVLTASFLLLINLLRWRIKKTKALVFEPMAIPPNPNWPDTAQPAWAAIEQLAKAWSNRTDLFTDQGTLLKMSNEVLITVARQFHADSKHPIMEFPLPYLLKLIMLVCEDIQHEVLDKIPGSHAVSVGDLIRYKKWYDKVSTLKETLDAGYFFINWPGAALGKVRSALLGKGLNLVTDELRFRLANAYIHKLGYYAIQLYSGQLTLDAIEPTETLTRYAQQDRDQAERVAKSVEPLRILILGQVSAGKSSLINALFGETKSAEGLLPTTPEITPYVLERDGLQQAIVLDSPGYGGLKHDKVPLALKQEWAKVDVILMVCNAAQAARQADVEELDAIQRYFREERQNQALPVILAVATQIDRLRPVREWQPPYNIQDPKRPKEHSIHQACEAIAQDLTLPIEHIVPVCMASEHTAYNIEEGLIPLIYDQLNEAHRVRYLRCLRHQQDISYWQHWRQQAIQAGQLILKLGMKP</sequence>
<dbReference type="GO" id="GO:0030488">
    <property type="term" value="P:tRNA methylation"/>
    <property type="evidence" value="ECO:0007669"/>
    <property type="project" value="TreeGrafter"/>
</dbReference>
<dbReference type="PANTHER" id="PTHR42714">
    <property type="entry name" value="TRNA MODIFICATION GTPASE GTPBP3"/>
    <property type="match status" value="1"/>
</dbReference>